<dbReference type="Gene3D" id="2.170.260.10">
    <property type="entry name" value="paz domain"/>
    <property type="match status" value="1"/>
</dbReference>
<evidence type="ECO:0000259" key="4">
    <source>
        <dbReference type="PROSITE" id="PS50822"/>
    </source>
</evidence>
<dbReference type="GO" id="GO:0003723">
    <property type="term" value="F:RNA binding"/>
    <property type="evidence" value="ECO:0007669"/>
    <property type="project" value="InterPro"/>
</dbReference>
<organism evidence="5">
    <name type="scientific">Isodiametra pulchra</name>
    <name type="common">Acoelomorph flatworm</name>
    <name type="synonym">Convoluta pulchra</name>
    <dbReference type="NCBI Taxonomy" id="504439"/>
    <lineage>
        <taxon>Eukaryota</taxon>
        <taxon>Metazoa</taxon>
        <taxon>Xenacoelomorpha</taxon>
        <taxon>Acoelomorpha</taxon>
        <taxon>Acoela</taxon>
        <taxon>Isodiametridae</taxon>
        <taxon>Isodiametra</taxon>
    </lineage>
</organism>
<accession>B9ZU55</accession>
<comment type="similarity">
    <text evidence="1">Belongs to the argonaute family.</text>
</comment>
<evidence type="ECO:0000313" key="5">
    <source>
        <dbReference type="EMBL" id="CAQ05990.1"/>
    </source>
</evidence>
<reference evidence="5" key="1">
    <citation type="submission" date="2008-02" db="EMBL/GenBank/DDBJ databases">
        <title>Enigmatic acoel flatworms share a stem cell system with Platyhelminthes.</title>
        <authorList>
            <person name="De Mulder K."/>
            <person name="Pfister D."/>
            <person name="Kuales G."/>
            <person name="Willems M."/>
            <person name="Salvenmoser W."/>
            <person name="Thaler M."/>
            <person name="Borgonie G."/>
            <person name="Ladurner P."/>
        </authorList>
    </citation>
    <scope>NUCLEOTIDE SEQUENCE</scope>
</reference>
<evidence type="ECO:0000259" key="3">
    <source>
        <dbReference type="PROSITE" id="PS50821"/>
    </source>
</evidence>
<dbReference type="CDD" id="cd02846">
    <property type="entry name" value="PAZ_argonaute_like"/>
    <property type="match status" value="1"/>
</dbReference>
<dbReference type="Pfam" id="PF02171">
    <property type="entry name" value="Piwi"/>
    <property type="match status" value="1"/>
</dbReference>
<dbReference type="InterPro" id="IPR036397">
    <property type="entry name" value="RNaseH_sf"/>
</dbReference>
<dbReference type="AlphaFoldDB" id="B9ZU55"/>
<dbReference type="PROSITE" id="PS50822">
    <property type="entry name" value="PIWI"/>
    <property type="match status" value="1"/>
</dbReference>
<dbReference type="InterPro" id="IPR036085">
    <property type="entry name" value="PAZ_dom_sf"/>
</dbReference>
<gene>
    <name evidence="5" type="primary">ago1</name>
</gene>
<name>B9ZU55_ISOPU</name>
<feature type="domain" description="Piwi" evidence="4">
    <location>
        <begin position="580"/>
        <end position="893"/>
    </location>
</feature>
<dbReference type="InterPro" id="IPR032474">
    <property type="entry name" value="Argonaute_N"/>
</dbReference>
<dbReference type="SUPFAM" id="SSF53098">
    <property type="entry name" value="Ribonuclease H-like"/>
    <property type="match status" value="1"/>
</dbReference>
<dbReference type="InterPro" id="IPR012337">
    <property type="entry name" value="RNaseH-like_sf"/>
</dbReference>
<feature type="non-terminal residue" evidence="5">
    <location>
        <position position="1"/>
    </location>
</feature>
<evidence type="ECO:0000256" key="1">
    <source>
        <dbReference type="RuleBase" id="RU361178"/>
    </source>
</evidence>
<dbReference type="Pfam" id="PF16486">
    <property type="entry name" value="ArgoN"/>
    <property type="match status" value="1"/>
</dbReference>
<proteinExistence type="evidence at transcript level"/>
<dbReference type="SMART" id="SM00949">
    <property type="entry name" value="PAZ"/>
    <property type="match status" value="1"/>
</dbReference>
<feature type="domain" description="PAZ" evidence="3">
    <location>
        <begin position="303"/>
        <end position="415"/>
    </location>
</feature>
<protein>
    <submittedName>
        <fullName evidence="5">Argonaute-like 1 protein</fullName>
    </submittedName>
</protein>
<sequence>PQTSPRPETDPTPPQQTELFEQSSASQTVQSRAAETPLHVEELEQDPSVDQLAQQVQDSLTTSRSPTKFTAVPLVKRPPMGLPNDHLNCREIGLYANFFEIKLEGDPEIHHLDVDILPGRSGKVPPVRMNRAILDQALEDMRVDRYSFVYDGKKNLYGVGNAVPDEVKCGTVTRTVAIEEEGRTSRFEISISRASREPIRLTDILELMRSRTDPQLAARVSMADPADHLCILNVMDLCVRERAHHDSRCFVFGPKVFPEIIRNPVDLTLGRELWFGYSASVRPTWRVHLTVDVACKALPKAVNVHHYVGELLGMRGERDLMRGVREGDLVRLRKEIKGLKVKTHLNHTKMVADIARSTAATQTFFWAEENREVSVQEYFAKKYNIPLQFPQLPLILLHPKEKRLFVPMECCCIKPGQETRKKLHPKQQDMMVRNSALPPNDRLKKIQQAVRNSQFSQNLYLRNFGMHIEEDLAKIIGKILPVPQIGQTPSLPSQGTFKKNKFVRGATVVKWAFVDLVAPNGMDTRDFDSFCEKMARVGTQHGMTWPRQPPEYIAFYKRDASDFTPESLAGGLGKYRDYSILFFALPRKDSGYYARVKVAADQLLIVPSQVVVAGGKGITQKVDLLLQKVNAKLGGQNTDLVPMKQDPAMENVARLLGEPIMFIGADVTHPDSHDEDGRPSIAAVIGSSHRDIFSYAAQVRAQKPIAKRRAKESIDDMQTMVRNLLRKYRNNTGVYPTRIVYYRDGVSEGQFANVLNSELGDIRKAIRDLAIMPTPKITVLSVNKRHRTKFFPANPNDGEGKARNIPAGTVVDSQVVHPFNYDFYLCSHAGIQGTSRPVHYHVLHDDSNILPHTMYLLTYHLCFTYARCFRSVSYPPPTYYAHHCAMRCRHYMQYWFESASGASSVTGSSGEAKYDFTKLNEAIQRGMPDLFEKYPMFFI</sequence>
<dbReference type="InterPro" id="IPR014811">
    <property type="entry name" value="ArgoL1"/>
</dbReference>
<dbReference type="InterPro" id="IPR003165">
    <property type="entry name" value="Piwi"/>
</dbReference>
<dbReference type="PROSITE" id="PS50821">
    <property type="entry name" value="PAZ"/>
    <property type="match status" value="1"/>
</dbReference>
<dbReference type="EMBL" id="AM942750">
    <property type="protein sequence ID" value="CAQ05990.1"/>
    <property type="molecule type" value="mRNA"/>
</dbReference>
<dbReference type="SMART" id="SM00950">
    <property type="entry name" value="Piwi"/>
    <property type="match status" value="1"/>
</dbReference>
<dbReference type="InterPro" id="IPR003100">
    <property type="entry name" value="PAZ_dom"/>
</dbReference>
<dbReference type="Pfam" id="PF08699">
    <property type="entry name" value="ArgoL1"/>
    <property type="match status" value="1"/>
</dbReference>
<evidence type="ECO:0000256" key="2">
    <source>
        <dbReference type="SAM" id="MobiDB-lite"/>
    </source>
</evidence>
<dbReference type="SMART" id="SM01163">
    <property type="entry name" value="DUF1785"/>
    <property type="match status" value="1"/>
</dbReference>
<dbReference type="Gene3D" id="3.30.420.10">
    <property type="entry name" value="Ribonuclease H-like superfamily/Ribonuclease H"/>
    <property type="match status" value="1"/>
</dbReference>
<dbReference type="Gene3D" id="3.40.50.2300">
    <property type="match status" value="1"/>
</dbReference>
<dbReference type="PANTHER" id="PTHR22891">
    <property type="entry name" value="EUKARYOTIC TRANSLATION INITIATION FACTOR 2C"/>
    <property type="match status" value="1"/>
</dbReference>
<feature type="region of interest" description="Disordered" evidence="2">
    <location>
        <begin position="1"/>
        <end position="37"/>
    </location>
</feature>
<dbReference type="Pfam" id="PF02170">
    <property type="entry name" value="PAZ"/>
    <property type="match status" value="1"/>
</dbReference>
<feature type="compositionally biased region" description="Polar residues" evidence="2">
    <location>
        <begin position="19"/>
        <end position="33"/>
    </location>
</feature>
<dbReference type="SUPFAM" id="SSF101690">
    <property type="entry name" value="PAZ domain"/>
    <property type="match status" value="1"/>
</dbReference>